<gene>
    <name evidence="4" type="ORF">SAMN04489760_11522</name>
</gene>
<accession>A0A1H7YA79</accession>
<protein>
    <submittedName>
        <fullName evidence="4">HSP20 family protein</fullName>
    </submittedName>
</protein>
<dbReference type="Gene3D" id="2.60.40.790">
    <property type="match status" value="1"/>
</dbReference>
<dbReference type="CDD" id="cd06464">
    <property type="entry name" value="ACD_sHsps-like"/>
    <property type="match status" value="1"/>
</dbReference>
<organism evidence="4 5">
    <name type="scientific">Syntrophus gentianae</name>
    <dbReference type="NCBI Taxonomy" id="43775"/>
    <lineage>
        <taxon>Bacteria</taxon>
        <taxon>Pseudomonadati</taxon>
        <taxon>Thermodesulfobacteriota</taxon>
        <taxon>Syntrophia</taxon>
        <taxon>Syntrophales</taxon>
        <taxon>Syntrophaceae</taxon>
        <taxon>Syntrophus</taxon>
    </lineage>
</organism>
<dbReference type="AlphaFoldDB" id="A0A1H7YA79"/>
<keyword evidence="5" id="KW-1185">Reference proteome</keyword>
<dbReference type="InterPro" id="IPR031107">
    <property type="entry name" value="Small_HSP"/>
</dbReference>
<dbReference type="PANTHER" id="PTHR11527">
    <property type="entry name" value="HEAT-SHOCK PROTEIN 20 FAMILY MEMBER"/>
    <property type="match status" value="1"/>
</dbReference>
<evidence type="ECO:0000313" key="4">
    <source>
        <dbReference type="EMBL" id="SEM42903.1"/>
    </source>
</evidence>
<dbReference type="SUPFAM" id="SSF49764">
    <property type="entry name" value="HSP20-like chaperones"/>
    <property type="match status" value="1"/>
</dbReference>
<dbReference type="InterPro" id="IPR008978">
    <property type="entry name" value="HSP20-like_chaperone"/>
</dbReference>
<reference evidence="4 5" key="1">
    <citation type="submission" date="2016-10" db="EMBL/GenBank/DDBJ databases">
        <authorList>
            <person name="de Groot N.N."/>
        </authorList>
    </citation>
    <scope>NUCLEOTIDE SEQUENCE [LARGE SCALE GENOMIC DNA]</scope>
    <source>
        <strain evidence="4 5">DSM 8423</strain>
    </source>
</reference>
<dbReference type="Proteomes" id="UP000198744">
    <property type="component" value="Unassembled WGS sequence"/>
</dbReference>
<proteinExistence type="inferred from homology"/>
<dbReference type="STRING" id="43775.SAMN04489760_11522"/>
<evidence type="ECO:0000256" key="1">
    <source>
        <dbReference type="PROSITE-ProRule" id="PRU00285"/>
    </source>
</evidence>
<evidence type="ECO:0000256" key="2">
    <source>
        <dbReference type="RuleBase" id="RU003616"/>
    </source>
</evidence>
<comment type="similarity">
    <text evidence="1 2">Belongs to the small heat shock protein (HSP20) family.</text>
</comment>
<feature type="domain" description="SHSP" evidence="3">
    <location>
        <begin position="36"/>
        <end position="149"/>
    </location>
</feature>
<dbReference type="InterPro" id="IPR002068">
    <property type="entry name" value="A-crystallin/Hsp20_dom"/>
</dbReference>
<name>A0A1H7YA79_9BACT</name>
<dbReference type="PROSITE" id="PS01031">
    <property type="entry name" value="SHSP"/>
    <property type="match status" value="1"/>
</dbReference>
<dbReference type="Pfam" id="PF00011">
    <property type="entry name" value="HSP20"/>
    <property type="match status" value="1"/>
</dbReference>
<dbReference type="RefSeq" id="WP_175476478.1">
    <property type="nucleotide sequence ID" value="NZ_FOBS01000015.1"/>
</dbReference>
<evidence type="ECO:0000259" key="3">
    <source>
        <dbReference type="PROSITE" id="PS01031"/>
    </source>
</evidence>
<sequence length="149" mass="17125">MNYIKIHLDDEHKETGLDYDRMLSDMFPTVTSGYAFSRQAWRPQIDIYDSPDRIVLFAEMAGVKREDLHLEISSRTVKVYGKRSTSSGIGNARYHLAEIPSGYFERRLILPSPIDTNTAEAVYADGLLEIRMSKLPSGKVHRILLQHRR</sequence>
<evidence type="ECO:0000313" key="5">
    <source>
        <dbReference type="Proteomes" id="UP000198744"/>
    </source>
</evidence>
<dbReference type="EMBL" id="FOBS01000015">
    <property type="protein sequence ID" value="SEM42903.1"/>
    <property type="molecule type" value="Genomic_DNA"/>
</dbReference>